<gene>
    <name evidence="3" type="ORF">ZHAS_00013293</name>
</gene>
<evidence type="ECO:0008006" key="6">
    <source>
        <dbReference type="Google" id="ProtNLM"/>
    </source>
</evidence>
<reference evidence="4" key="2">
    <citation type="submission" date="2020-05" db="UniProtKB">
        <authorList>
            <consortium name="EnsemblMetazoa"/>
        </authorList>
    </citation>
    <scope>IDENTIFICATION</scope>
</reference>
<sequence>MELHACVCVHLCGCTVVACQPDWPDRDGHSALCCALHLSECRRRRESGHGILTRGSSIAAPSRPHSESSFGAFASAKPGRDPIRTIPDEFPKGASDSRSRV</sequence>
<dbReference type="VEuPathDB" id="VectorBase:ASIC013293"/>
<feature type="compositionally biased region" description="Basic and acidic residues" evidence="1">
    <location>
        <begin position="78"/>
        <end position="101"/>
    </location>
</feature>
<dbReference type="Proteomes" id="UP000030765">
    <property type="component" value="Unassembled WGS sequence"/>
</dbReference>
<feature type="signal peptide" evidence="2">
    <location>
        <begin position="1"/>
        <end position="19"/>
    </location>
</feature>
<proteinExistence type="predicted"/>
<dbReference type="EnsemblMetazoa" id="ASIC013293-RA">
    <property type="protein sequence ID" value="ASIC013293-PA"/>
    <property type="gene ID" value="ASIC013293"/>
</dbReference>
<feature type="region of interest" description="Disordered" evidence="1">
    <location>
        <begin position="54"/>
        <end position="101"/>
    </location>
</feature>
<keyword evidence="2" id="KW-0732">Signal</keyword>
<organism evidence="3">
    <name type="scientific">Anopheles sinensis</name>
    <name type="common">Mosquito</name>
    <dbReference type="NCBI Taxonomy" id="74873"/>
    <lineage>
        <taxon>Eukaryota</taxon>
        <taxon>Metazoa</taxon>
        <taxon>Ecdysozoa</taxon>
        <taxon>Arthropoda</taxon>
        <taxon>Hexapoda</taxon>
        <taxon>Insecta</taxon>
        <taxon>Pterygota</taxon>
        <taxon>Neoptera</taxon>
        <taxon>Endopterygota</taxon>
        <taxon>Diptera</taxon>
        <taxon>Nematocera</taxon>
        <taxon>Culicoidea</taxon>
        <taxon>Culicidae</taxon>
        <taxon>Anophelinae</taxon>
        <taxon>Anopheles</taxon>
    </lineage>
</organism>
<evidence type="ECO:0000256" key="2">
    <source>
        <dbReference type="SAM" id="SignalP"/>
    </source>
</evidence>
<keyword evidence="5" id="KW-1185">Reference proteome</keyword>
<evidence type="ECO:0000313" key="4">
    <source>
        <dbReference type="EnsemblMetazoa" id="ASIC013293-PA"/>
    </source>
</evidence>
<dbReference type="AlphaFoldDB" id="A0A084W549"/>
<dbReference type="EMBL" id="KE525302">
    <property type="protein sequence ID" value="KFB45343.1"/>
    <property type="molecule type" value="Genomic_DNA"/>
</dbReference>
<evidence type="ECO:0000313" key="5">
    <source>
        <dbReference type="Proteomes" id="UP000030765"/>
    </source>
</evidence>
<dbReference type="EMBL" id="ATLV01020484">
    <property type="status" value="NOT_ANNOTATED_CDS"/>
    <property type="molecule type" value="Genomic_DNA"/>
</dbReference>
<accession>A0A084W549</accession>
<protein>
    <recommendedName>
        <fullName evidence="6">Secreted protein</fullName>
    </recommendedName>
</protein>
<evidence type="ECO:0000256" key="1">
    <source>
        <dbReference type="SAM" id="MobiDB-lite"/>
    </source>
</evidence>
<reference evidence="3 5" key="1">
    <citation type="journal article" date="2014" name="BMC Genomics">
        <title>Genome sequence of Anopheles sinensis provides insight into genetics basis of mosquito competence for malaria parasites.</title>
        <authorList>
            <person name="Zhou D."/>
            <person name="Zhang D."/>
            <person name="Ding G."/>
            <person name="Shi L."/>
            <person name="Hou Q."/>
            <person name="Ye Y."/>
            <person name="Xu Y."/>
            <person name="Zhou H."/>
            <person name="Xiong C."/>
            <person name="Li S."/>
            <person name="Yu J."/>
            <person name="Hong S."/>
            <person name="Yu X."/>
            <person name="Zou P."/>
            <person name="Chen C."/>
            <person name="Chang X."/>
            <person name="Wang W."/>
            <person name="Lv Y."/>
            <person name="Sun Y."/>
            <person name="Ma L."/>
            <person name="Shen B."/>
            <person name="Zhu C."/>
        </authorList>
    </citation>
    <scope>NUCLEOTIDE SEQUENCE [LARGE SCALE GENOMIC DNA]</scope>
</reference>
<name>A0A084W549_ANOSI</name>
<feature type="chain" id="PRO_5001784372" description="Secreted protein" evidence="2">
    <location>
        <begin position="20"/>
        <end position="101"/>
    </location>
</feature>
<evidence type="ECO:0000313" key="3">
    <source>
        <dbReference type="EMBL" id="KFB45343.1"/>
    </source>
</evidence>